<keyword evidence="2" id="KW-1133">Transmembrane helix</keyword>
<accession>A0A2N7W6E9</accession>
<dbReference type="SUPFAM" id="SSF52540">
    <property type="entry name" value="P-loop containing nucleoside triphosphate hydrolases"/>
    <property type="match status" value="1"/>
</dbReference>
<dbReference type="PANTHER" id="PTHR36153">
    <property type="entry name" value="INNER MEMBRANE PROTEIN-RELATED"/>
    <property type="match status" value="1"/>
</dbReference>
<comment type="caution">
    <text evidence="4">The sequence shown here is derived from an EMBL/GenBank/DDBJ whole genome shotgun (WGS) entry which is preliminary data.</text>
</comment>
<dbReference type="Gene3D" id="3.40.50.300">
    <property type="entry name" value="P-loop containing nucleotide triphosphate hydrolases"/>
    <property type="match status" value="1"/>
</dbReference>
<dbReference type="InterPro" id="IPR053156">
    <property type="entry name" value="T6SS_TssM-like"/>
</dbReference>
<evidence type="ECO:0000313" key="5">
    <source>
        <dbReference type="Proteomes" id="UP000235347"/>
    </source>
</evidence>
<evidence type="ECO:0000256" key="1">
    <source>
        <dbReference type="SAM" id="Coils"/>
    </source>
</evidence>
<feature type="transmembrane region" description="Helical" evidence="2">
    <location>
        <begin position="26"/>
        <end position="44"/>
    </location>
</feature>
<evidence type="ECO:0000313" key="4">
    <source>
        <dbReference type="EMBL" id="PMS24981.1"/>
    </source>
</evidence>
<dbReference type="InterPro" id="IPR025743">
    <property type="entry name" value="TssM1_N"/>
</dbReference>
<feature type="domain" description="Type VI secretion system component TssM1 N-terminal" evidence="3">
    <location>
        <begin position="173"/>
        <end position="408"/>
    </location>
</feature>
<keyword evidence="2" id="KW-0812">Transmembrane</keyword>
<dbReference type="EMBL" id="PNYB01000008">
    <property type="protein sequence ID" value="PMS24981.1"/>
    <property type="molecule type" value="Genomic_DNA"/>
</dbReference>
<protein>
    <submittedName>
        <fullName evidence="4">Type VI secretion protein</fullName>
    </submittedName>
</protein>
<dbReference type="CDD" id="cd00882">
    <property type="entry name" value="Ras_like_GTPase"/>
    <property type="match status" value="1"/>
</dbReference>
<keyword evidence="1" id="KW-0175">Coiled coil</keyword>
<dbReference type="PANTHER" id="PTHR36153:SF1">
    <property type="entry name" value="TYPE VI SECRETION SYSTEM COMPONENT TSSM1"/>
    <property type="match status" value="1"/>
</dbReference>
<evidence type="ECO:0000259" key="3">
    <source>
        <dbReference type="Pfam" id="PF14331"/>
    </source>
</evidence>
<organism evidence="4 5">
    <name type="scientific">Trinickia soli</name>
    <dbReference type="NCBI Taxonomy" id="380675"/>
    <lineage>
        <taxon>Bacteria</taxon>
        <taxon>Pseudomonadati</taxon>
        <taxon>Pseudomonadota</taxon>
        <taxon>Betaproteobacteria</taxon>
        <taxon>Burkholderiales</taxon>
        <taxon>Burkholderiaceae</taxon>
        <taxon>Trinickia</taxon>
    </lineage>
</organism>
<keyword evidence="2" id="KW-0472">Membrane</keyword>
<sequence length="1334" mass="145192">MDVLQKSIASLKAQTGWAPDAHTVELALLAVSAVVVLALLVGIARKLWSKVKPLIKAPSVPTLCGCAPPSEPRMAGWIERASLAIDYLRTRREWRYATPWLMMLGQAGAGKTSLLESIGPQHRQPLSERQKTLSIDDATWYALDEALVLDPTGKLPDAAASAVLEGGVQDTPDARAWQRFLDHLDALRPERALDGIVLVVSATTFLQRDPVRCMAAAQNARQQLRTIEERLEFALPVYLVVTACDHIEGFSAFWRSQSSPRRYEMVGWSTPGQSPEGPPSQWGASIFEDIGRQLRALQVEAAAHCERIAPFDADPLFLYPHQFAQMQGPFEQWLSIVFQVSAWETAFFLRGVYFTGVVAEHGDGVAHLIGPRQDVSFVRDVMLEKVLAERRLARPTRAGVWSRNLLIRRVQWLCVFVFSVLLIACGVRIYQLDRQIDHVVQDLQRMQQLQAPAPGGSCIAQAPVYQLIEQVSQIDADARSALLPASLFDSRLSRQSARRVIDDAFKKVILPGLACQMSQRAYELSAQANGSVTAGADYAQALSQLKGFIQQVDNYEQNASRFQRLLGKTPYAKESAPLPDFIDLVAYAYRAPLPAIVRARPGLLPIALESLTNRDFSGDIATPPRLKRNVSDHIVALAAQSGSLMQSELQAGPPLLAQLQAKKLPILAHVQQFTRWLTWIRTSWLGSSASDNPLSSVQNELAAGLHPLIADFGYPSYLVAQVNAQFDAAAQYPAAMQTLNGMSLPGYGPLFVTTHGQVTLNPAVQGELTGLNALSSLGYMAIDPVSDFTCAGNLANWSPGLLKDANQYALDYQKFIAQPTLKNGQPDALYRRLALYQLELAMNTSLQSAQAAANGASNGAGATTADAQQSADSSNFAAIAPALIAVEKQFSALGMSGSATQLTQCAHQYANSQLSRIALLADQSQLYQATFLPASPDPDAYFFDLGSTSVITDTLARQVSRVQVLVGYAQPILNYLNQAEPSSSNASANTSNAAYWNNTANELKRYAQGKDPNSQPSLLDNLFMKLLPSLQNGTCGTVLASYQSAPLGNDLFSNHRQQLEQSVQMRCKGERYAQAQNAYQPIATRFNRDLAGRFPFGSLDADDASLSAVKGFFTDYESTRAALEKQIASLSDPYWKSVRQFLSQLDQVDSFLHGNLVPGSATGADTDPLLNMNVNFRALQSAANGSNQISQMNLMSDAKGVAFPNGANSMDWQYGQPLVLDLSWADLSLWRPAAAVDVPDLQVDGNTASYAAAGNWALLRMIERHRPTSAPANDPRDPSRTLLQFDVRVLDSHNAGAPASDTAHVFLSLKLSNANAKTPTPLKLPATFPASAPQ</sequence>
<reference evidence="4 5" key="1">
    <citation type="submission" date="2018-01" db="EMBL/GenBank/DDBJ databases">
        <title>Whole genome analyses suggest that Burkholderia sensu lato contains two further novel genera in the rhizoxinica-symbiotica group Mycetohabitans gen. nov., and Trinickia gen. nov.: implications for the evolution of diazotrophy and nodulation in the Burkholderiaceae.</title>
        <authorList>
            <person name="Estrada-de los Santos P."/>
            <person name="Palmer M."/>
            <person name="Chavez-Ramirez B."/>
            <person name="Beukes C."/>
            <person name="Steenkamp E.T."/>
            <person name="Hirsch A.M."/>
            <person name="Manyaka P."/>
            <person name="Maluk M."/>
            <person name="Lafos M."/>
            <person name="Crook M."/>
            <person name="Gross E."/>
            <person name="Simon M.F."/>
            <person name="Bueno dos Reis Junior F."/>
            <person name="Poole P.S."/>
            <person name="Venter S.N."/>
            <person name="James E.K."/>
        </authorList>
    </citation>
    <scope>NUCLEOTIDE SEQUENCE [LARGE SCALE GENOMIC DNA]</scope>
    <source>
        <strain evidence="4 5">GP25-8</strain>
    </source>
</reference>
<feature type="coiled-coil region" evidence="1">
    <location>
        <begin position="538"/>
        <end position="565"/>
    </location>
</feature>
<dbReference type="Proteomes" id="UP000235347">
    <property type="component" value="Unassembled WGS sequence"/>
</dbReference>
<name>A0A2N7W6E9_9BURK</name>
<dbReference type="Pfam" id="PF14331">
    <property type="entry name" value="IcmF-related_N"/>
    <property type="match status" value="1"/>
</dbReference>
<dbReference type="RefSeq" id="WP_102609984.1">
    <property type="nucleotide sequence ID" value="NZ_CADIKD010000002.1"/>
</dbReference>
<dbReference type="InterPro" id="IPR027417">
    <property type="entry name" value="P-loop_NTPase"/>
</dbReference>
<evidence type="ECO:0000256" key="2">
    <source>
        <dbReference type="SAM" id="Phobius"/>
    </source>
</evidence>
<gene>
    <name evidence="4" type="ORF">C0Z19_11740</name>
</gene>
<keyword evidence="5" id="KW-1185">Reference proteome</keyword>
<proteinExistence type="predicted"/>